<evidence type="ECO:0000313" key="2">
    <source>
        <dbReference type="EMBL" id="SJZ87014.1"/>
    </source>
</evidence>
<evidence type="ECO:0000313" key="3">
    <source>
        <dbReference type="Proteomes" id="UP000191153"/>
    </source>
</evidence>
<protein>
    <submittedName>
        <fullName evidence="2">Nitroreductase</fullName>
    </submittedName>
</protein>
<reference evidence="2 3" key="1">
    <citation type="submission" date="2017-02" db="EMBL/GenBank/DDBJ databases">
        <authorList>
            <person name="Peterson S.W."/>
        </authorList>
    </citation>
    <scope>NUCLEOTIDE SEQUENCE [LARGE SCALE GENOMIC DNA]</scope>
    <source>
        <strain evidence="2 3">ATCC 700028</strain>
    </source>
</reference>
<organism evidence="2 3">
    <name type="scientific">Cetobacterium ceti</name>
    <dbReference type="NCBI Taxonomy" id="180163"/>
    <lineage>
        <taxon>Bacteria</taxon>
        <taxon>Fusobacteriati</taxon>
        <taxon>Fusobacteriota</taxon>
        <taxon>Fusobacteriia</taxon>
        <taxon>Fusobacteriales</taxon>
        <taxon>Fusobacteriaceae</taxon>
        <taxon>Cetobacterium</taxon>
    </lineage>
</organism>
<keyword evidence="3" id="KW-1185">Reference proteome</keyword>
<dbReference type="PANTHER" id="PTHR23026">
    <property type="entry name" value="NADPH NITROREDUCTASE"/>
    <property type="match status" value="1"/>
</dbReference>
<dbReference type="Pfam" id="PF00881">
    <property type="entry name" value="Nitroreductase"/>
    <property type="match status" value="1"/>
</dbReference>
<dbReference type="RefSeq" id="WP_078694256.1">
    <property type="nucleotide sequence ID" value="NZ_FUWX01000013.1"/>
</dbReference>
<dbReference type="OrthoDB" id="9775805at2"/>
<dbReference type="Proteomes" id="UP000191153">
    <property type="component" value="Unassembled WGS sequence"/>
</dbReference>
<dbReference type="STRING" id="180163.SAMN02745174_01793"/>
<gene>
    <name evidence="2" type="ORF">SAMN02745174_01793</name>
</gene>
<accession>A0A1T4P682</accession>
<evidence type="ECO:0000259" key="1">
    <source>
        <dbReference type="Pfam" id="PF00881"/>
    </source>
</evidence>
<name>A0A1T4P682_9FUSO</name>
<dbReference type="AlphaFoldDB" id="A0A1T4P682"/>
<proteinExistence type="predicted"/>
<dbReference type="PANTHER" id="PTHR23026:SF123">
    <property type="entry name" value="NAD(P)H NITROREDUCTASE RV3131-RELATED"/>
    <property type="match status" value="1"/>
</dbReference>
<dbReference type="SUPFAM" id="SSF55469">
    <property type="entry name" value="FMN-dependent nitroreductase-like"/>
    <property type="match status" value="1"/>
</dbReference>
<dbReference type="GO" id="GO:0016491">
    <property type="term" value="F:oxidoreductase activity"/>
    <property type="evidence" value="ECO:0007669"/>
    <property type="project" value="InterPro"/>
</dbReference>
<sequence length="211" mass="23967">MNKLDFIYKRKSIRKFKDQEVPKEDIMKMLDAAIHAPSAHHCQNWYFVVVQDKNIINEIVSVVKTSHEKIAEMAKNEKDKEHFLKLMRYYLNFKDASTTVIVYGGPYKTIEEKILRENNVDEEIITELNDSMPGIQSIGAAVENFLLAASALGYGTCYMTGPNHAKKEIEKIINLDKDGYSLLAMIALGVPEDNTPAQPPRKSLDDVVTFI</sequence>
<dbReference type="Gene3D" id="3.40.109.10">
    <property type="entry name" value="NADH Oxidase"/>
    <property type="match status" value="1"/>
</dbReference>
<dbReference type="InterPro" id="IPR000415">
    <property type="entry name" value="Nitroreductase-like"/>
</dbReference>
<dbReference type="InterPro" id="IPR029479">
    <property type="entry name" value="Nitroreductase"/>
</dbReference>
<feature type="domain" description="Nitroreductase" evidence="1">
    <location>
        <begin position="7"/>
        <end position="189"/>
    </location>
</feature>
<dbReference type="EMBL" id="FUWX01000013">
    <property type="protein sequence ID" value="SJZ87014.1"/>
    <property type="molecule type" value="Genomic_DNA"/>
</dbReference>
<dbReference type="InterPro" id="IPR050627">
    <property type="entry name" value="Nitroreductase/BluB"/>
</dbReference>